<proteinExistence type="predicted"/>
<name>A0A382YUX1_9ZZZZ</name>
<sequence length="69" mass="7488">VDIIHPSDSYFIRIVRDVCCVVDGGEFGDRLIGVKIKGDIQLSHDCESAKTIIANNADYTPAYAYALAA</sequence>
<dbReference type="AlphaFoldDB" id="A0A382YUX1"/>
<organism evidence="1">
    <name type="scientific">marine metagenome</name>
    <dbReference type="NCBI Taxonomy" id="408172"/>
    <lineage>
        <taxon>unclassified sequences</taxon>
        <taxon>metagenomes</taxon>
        <taxon>ecological metagenomes</taxon>
    </lineage>
</organism>
<evidence type="ECO:0000313" key="1">
    <source>
        <dbReference type="EMBL" id="SVD86635.1"/>
    </source>
</evidence>
<accession>A0A382YUX1</accession>
<reference evidence="1" key="1">
    <citation type="submission" date="2018-05" db="EMBL/GenBank/DDBJ databases">
        <authorList>
            <person name="Lanie J.A."/>
            <person name="Ng W.-L."/>
            <person name="Kazmierczak K.M."/>
            <person name="Andrzejewski T.M."/>
            <person name="Davidsen T.M."/>
            <person name="Wayne K.J."/>
            <person name="Tettelin H."/>
            <person name="Glass J.I."/>
            <person name="Rusch D."/>
            <person name="Podicherti R."/>
            <person name="Tsui H.-C.T."/>
            <person name="Winkler M.E."/>
        </authorList>
    </citation>
    <scope>NUCLEOTIDE SEQUENCE</scope>
</reference>
<feature type="non-terminal residue" evidence="1">
    <location>
        <position position="1"/>
    </location>
</feature>
<gene>
    <name evidence="1" type="ORF">METZ01_LOCUS439489</name>
</gene>
<dbReference type="EMBL" id="UINC01178464">
    <property type="protein sequence ID" value="SVD86635.1"/>
    <property type="molecule type" value="Genomic_DNA"/>
</dbReference>
<protein>
    <submittedName>
        <fullName evidence="1">Uncharacterized protein</fullName>
    </submittedName>
</protein>